<name>A0A6L8LIN2_9RHOB</name>
<proteinExistence type="predicted"/>
<dbReference type="PANTHER" id="PTHR33619">
    <property type="entry name" value="POLYSACCHARIDE EXPORT PROTEIN GFCE-RELATED"/>
    <property type="match status" value="1"/>
</dbReference>
<dbReference type="Gene3D" id="3.10.560.10">
    <property type="entry name" value="Outer membrane lipoprotein wza domain like"/>
    <property type="match status" value="2"/>
</dbReference>
<dbReference type="PANTHER" id="PTHR33619:SF3">
    <property type="entry name" value="POLYSACCHARIDE EXPORT PROTEIN GFCE-RELATED"/>
    <property type="match status" value="1"/>
</dbReference>
<dbReference type="AlphaFoldDB" id="A0A6L8LIN2"/>
<dbReference type="RefSeq" id="WP_160973575.1">
    <property type="nucleotide sequence ID" value="NZ_WWEN01000004.1"/>
</dbReference>
<dbReference type="GO" id="GO:0015159">
    <property type="term" value="F:polysaccharide transmembrane transporter activity"/>
    <property type="evidence" value="ECO:0007669"/>
    <property type="project" value="InterPro"/>
</dbReference>
<keyword evidence="1" id="KW-0732">Signal</keyword>
<evidence type="ECO:0000313" key="3">
    <source>
        <dbReference type="EMBL" id="MYM55868.1"/>
    </source>
</evidence>
<reference evidence="3 4" key="1">
    <citation type="submission" date="2020-01" db="EMBL/GenBank/DDBJ databases">
        <authorList>
            <person name="Chen S."/>
        </authorList>
    </citation>
    <scope>NUCLEOTIDE SEQUENCE [LARGE SCALE GENOMIC DNA]</scope>
    <source>
        <strain evidence="3 4">GS-10</strain>
    </source>
</reference>
<accession>A0A6L8LIN2</accession>
<protein>
    <submittedName>
        <fullName evidence="3">Polysaccharide export protein</fullName>
    </submittedName>
</protein>
<sequence length="362" mass="39048">MMLLSTVLMTGCTIPRGAALSTEILREQHKEDASYQVVMVSRDNVQDLHGWPVTGWSGSYNWLSNPRGPQSQIIRNGDHLRLAIWDSQENSLLTPATSKRADLPPMMVSSKGTVFIPYLGEVKVSQMTPDEARSKVQTALEPIVPSAQVMLMLDAGQQSSADLVGGVATPGTYPLPDRNYSILSLLAQGGGVRQGLKNPVVRLIRGNQRYEIRAEQLMSDPALNTTLRGGDKVVVESDKRYFTALGATGREELVNFDREAITAMEALSMIGGLSDNRANLKAVLVLRDYPAEAVRTEGKGPEKQQVIFALDLTSADGLFAARKFGINPQDTVLATEASVTSARTVLGLVGSVVGVSNAINNL</sequence>
<comment type="caution">
    <text evidence="3">The sequence shown here is derived from an EMBL/GenBank/DDBJ whole genome shotgun (WGS) entry which is preliminary data.</text>
</comment>
<evidence type="ECO:0000313" key="4">
    <source>
        <dbReference type="Proteomes" id="UP000479043"/>
    </source>
</evidence>
<dbReference type="Gene3D" id="3.30.1950.10">
    <property type="entry name" value="wza like domain"/>
    <property type="match status" value="1"/>
</dbReference>
<organism evidence="3 4">
    <name type="scientific">Thalassovita mangrovi</name>
    <dbReference type="NCBI Taxonomy" id="2692236"/>
    <lineage>
        <taxon>Bacteria</taxon>
        <taxon>Pseudomonadati</taxon>
        <taxon>Pseudomonadota</taxon>
        <taxon>Alphaproteobacteria</taxon>
        <taxon>Rhodobacterales</taxon>
        <taxon>Roseobacteraceae</taxon>
        <taxon>Thalassovita</taxon>
    </lineage>
</organism>
<gene>
    <name evidence="3" type="ORF">GR167_11185</name>
</gene>
<evidence type="ECO:0000259" key="2">
    <source>
        <dbReference type="Pfam" id="PF02563"/>
    </source>
</evidence>
<dbReference type="InterPro" id="IPR049712">
    <property type="entry name" value="Poly_export"/>
</dbReference>
<dbReference type="Pfam" id="PF02563">
    <property type="entry name" value="Poly_export"/>
    <property type="match status" value="1"/>
</dbReference>
<dbReference type="Proteomes" id="UP000479043">
    <property type="component" value="Unassembled WGS sequence"/>
</dbReference>
<evidence type="ECO:0000256" key="1">
    <source>
        <dbReference type="ARBA" id="ARBA00022729"/>
    </source>
</evidence>
<dbReference type="InterPro" id="IPR003715">
    <property type="entry name" value="Poly_export_N"/>
</dbReference>
<keyword evidence="4" id="KW-1185">Reference proteome</keyword>
<feature type="domain" description="Polysaccharide export protein N-terminal" evidence="2">
    <location>
        <begin position="70"/>
        <end position="150"/>
    </location>
</feature>
<dbReference type="EMBL" id="WWEN01000004">
    <property type="protein sequence ID" value="MYM55868.1"/>
    <property type="molecule type" value="Genomic_DNA"/>
</dbReference>